<dbReference type="PROSITE" id="PS00211">
    <property type="entry name" value="ABC_TRANSPORTER_1"/>
    <property type="match status" value="1"/>
</dbReference>
<dbReference type="SUPFAM" id="SSF90123">
    <property type="entry name" value="ABC transporter transmembrane region"/>
    <property type="match status" value="2"/>
</dbReference>
<dbReference type="InterPro" id="IPR011527">
    <property type="entry name" value="ABC1_TM_dom"/>
</dbReference>
<evidence type="ECO:0000259" key="10">
    <source>
        <dbReference type="PROSITE" id="PS50893"/>
    </source>
</evidence>
<dbReference type="CDD" id="cd18546">
    <property type="entry name" value="ABC_6TM_Rv0194_D2_like"/>
    <property type="match status" value="1"/>
</dbReference>
<dbReference type="GO" id="GO:0016887">
    <property type="term" value="F:ATP hydrolysis activity"/>
    <property type="evidence" value="ECO:0007669"/>
    <property type="project" value="InterPro"/>
</dbReference>
<feature type="transmembrane region" description="Helical" evidence="9">
    <location>
        <begin position="147"/>
        <end position="166"/>
    </location>
</feature>
<evidence type="ECO:0000256" key="2">
    <source>
        <dbReference type="ARBA" id="ARBA00022448"/>
    </source>
</evidence>
<dbReference type="InterPro" id="IPR027417">
    <property type="entry name" value="P-loop_NTPase"/>
</dbReference>
<protein>
    <submittedName>
        <fullName evidence="12">ABC transporter ATP-binding protein</fullName>
    </submittedName>
</protein>
<dbReference type="PROSITE" id="PS50893">
    <property type="entry name" value="ABC_TRANSPORTER_2"/>
    <property type="match status" value="2"/>
</dbReference>
<dbReference type="InterPro" id="IPR036640">
    <property type="entry name" value="ABC1_TM_sf"/>
</dbReference>
<dbReference type="Proteomes" id="UP000324726">
    <property type="component" value="Unassembled WGS sequence"/>
</dbReference>
<sequence length="1199" mass="127789">MAIVFAFLRAPLSAHRMQLGIITLLSVLMPAAAVLIPLFAGRAIDGSRGAIGLLIAAAFARFCTHGARRFFAGKLSVDVQHDIRMRCLAALQGASPAAMAQVRTGQVVSRTISDLNQVQGMLAMLPIMGSIFVEVVLILGIMFWLSWPLAVLLSIQLPVLAAIAFFSRRRLYDATWEAQQQAADVASQVEETVTGVRIVKAFVQEEREQTSFMARARRLFGMRLHVGQLTARFQPALAAVPQIALIATVVAGGLLAMRGAITIGEFLSASAYVTLLSRMTRMGAGMLVMLHLANAAVSRVQDILALPQRQAPENPGKLPNGPVGVRGTFRTRAGENLAVDVTPGSTAYITGPAGSGKSALALALAGQSADVTADFEAYAGGTAVRLGDLPLTQWPTIVFDEPFLYSMSIAENIRMGTQASDAEVAEAARIACAADFIDELGGYSTIVGERGLTLSGGQRQRIALARAVLRNPRVLILDSATSAIDTVTEQKIIANLHQRAGEGNLTMIIVDHRAAPEDTGATNADAEKTGVISLPAPPARPLWPRSWEEIQESTNQELLGLADGTGDDEERARAADAARFTDMLEADAAALRRVTPSQQEPTSHNATPAGPESENTTPALRLRTLVGLVPVATAVIVATLLLGLVADIALPSLVRKAIDEGISRSDRSALFSLGLGALLLVCISWAASAWNTVLTTHTGERLLYALRVRSFEHLHRLPMSWFEQNASGRVMTRMTTDIDNLSSFLQTGLSQAIVSTTMLLGVLGMLIWTDPALAGITALFLPVIGVGAWVFRRYSSRLYRAARSQVSTVNAHFQEAVNGLNTAAAYGFGPVLSERIGEQSQQYVGLRTRAQAAVSIFFPGISFITELAQATVLFFGTARVAEGTTSHGALVAFSLYLTFFFGPVQQLSQIFDKFQQAAVSFERISELLAVPTEPSTGDDGADARLPGKVAAVDFSAVHFRYDGAEQDSLRGACLGFRGTTALVGATGAGKSTIAKLVTRWYQPSAGTITAVFDTDNPEVQRLDLQQLPLRAWRTRVGYVPQEAHLFRGTVAENIAYGRPTASQEEITAAIAAIGGRDIIAGIDGGFAGEVGERGRGLSSAQQQIIALARAELIDPDVMVLDEATANIDPAVEADVVRAIALATRSRVAIIIAHRLSTAELADNIAVVSAGKIVEQGRHQELLESSGRYADLVAASRESR</sequence>
<dbReference type="FunFam" id="3.40.50.300:FF:000604">
    <property type="entry name" value="ABC transporter B family member 28"/>
    <property type="match status" value="1"/>
</dbReference>
<dbReference type="PANTHER" id="PTHR24221:SF629">
    <property type="entry name" value="MULTIDRUG EFFLUX ATP-BINDING_PERMEASE PROTEIN RV0194"/>
    <property type="match status" value="1"/>
</dbReference>
<comment type="caution">
    <text evidence="12">The sequence shown here is derived from an EMBL/GenBank/DDBJ whole genome shotgun (WGS) entry which is preliminary data.</text>
</comment>
<dbReference type="InterPro" id="IPR039421">
    <property type="entry name" value="Type_1_exporter"/>
</dbReference>
<dbReference type="PANTHER" id="PTHR24221">
    <property type="entry name" value="ATP-BINDING CASSETTE SUB-FAMILY B"/>
    <property type="match status" value="1"/>
</dbReference>
<feature type="transmembrane region" description="Helical" evidence="9">
    <location>
        <begin position="46"/>
        <end position="64"/>
    </location>
</feature>
<feature type="domain" description="ABC transmembrane type-1" evidence="11">
    <location>
        <begin position="634"/>
        <end position="916"/>
    </location>
</feature>
<evidence type="ECO:0000256" key="3">
    <source>
        <dbReference type="ARBA" id="ARBA00022692"/>
    </source>
</evidence>
<dbReference type="Pfam" id="PF00664">
    <property type="entry name" value="ABC_membrane"/>
    <property type="match status" value="2"/>
</dbReference>
<comment type="subcellular location">
    <subcellularLocation>
        <location evidence="1">Cell membrane</location>
        <topology evidence="1">Multi-pass membrane protein</topology>
    </subcellularLocation>
</comment>
<dbReference type="InterPro" id="IPR003439">
    <property type="entry name" value="ABC_transporter-like_ATP-bd"/>
</dbReference>
<dbReference type="GO" id="GO:0005524">
    <property type="term" value="F:ATP binding"/>
    <property type="evidence" value="ECO:0007669"/>
    <property type="project" value="UniProtKB-KW"/>
</dbReference>
<feature type="transmembrane region" description="Helical" evidence="9">
    <location>
        <begin position="743"/>
        <end position="767"/>
    </location>
</feature>
<evidence type="ECO:0000256" key="5">
    <source>
        <dbReference type="ARBA" id="ARBA00022840"/>
    </source>
</evidence>
<dbReference type="InterPro" id="IPR017871">
    <property type="entry name" value="ABC_transporter-like_CS"/>
</dbReference>
<dbReference type="SMART" id="SM00382">
    <property type="entry name" value="AAA"/>
    <property type="match status" value="2"/>
</dbReference>
<accession>A0A5D4FXB3</accession>
<feature type="transmembrane region" description="Helical" evidence="9">
    <location>
        <begin position="21"/>
        <end position="40"/>
    </location>
</feature>
<organism evidence="12 13">
    <name type="scientific">Corynebacterium urealyticum</name>
    <dbReference type="NCBI Taxonomy" id="43771"/>
    <lineage>
        <taxon>Bacteria</taxon>
        <taxon>Bacillati</taxon>
        <taxon>Actinomycetota</taxon>
        <taxon>Actinomycetes</taxon>
        <taxon>Mycobacteriales</taxon>
        <taxon>Corynebacteriaceae</taxon>
        <taxon>Corynebacterium</taxon>
    </lineage>
</organism>
<evidence type="ECO:0000313" key="12">
    <source>
        <dbReference type="EMBL" id="TYR20603.1"/>
    </source>
</evidence>
<dbReference type="Gene3D" id="1.20.1560.10">
    <property type="entry name" value="ABC transporter type 1, transmembrane domain"/>
    <property type="match status" value="2"/>
</dbReference>
<evidence type="ECO:0000256" key="7">
    <source>
        <dbReference type="ARBA" id="ARBA00023136"/>
    </source>
</evidence>
<evidence type="ECO:0000259" key="11">
    <source>
        <dbReference type="PROSITE" id="PS50929"/>
    </source>
</evidence>
<feature type="transmembrane region" description="Helical" evidence="9">
    <location>
        <begin position="773"/>
        <end position="791"/>
    </location>
</feature>
<dbReference type="GO" id="GO:0140359">
    <property type="term" value="F:ABC-type transporter activity"/>
    <property type="evidence" value="ECO:0007669"/>
    <property type="project" value="InterPro"/>
</dbReference>
<feature type="domain" description="ABC transmembrane type-1" evidence="11">
    <location>
        <begin position="21"/>
        <end position="292"/>
    </location>
</feature>
<dbReference type="Pfam" id="PF00005">
    <property type="entry name" value="ABC_tran"/>
    <property type="match status" value="2"/>
</dbReference>
<feature type="region of interest" description="Disordered" evidence="8">
    <location>
        <begin position="593"/>
        <end position="616"/>
    </location>
</feature>
<keyword evidence="7 9" id="KW-0472">Membrane</keyword>
<dbReference type="AlphaFoldDB" id="A0A5D4FXB3"/>
<feature type="transmembrane region" description="Helical" evidence="9">
    <location>
        <begin position="120"/>
        <end position="141"/>
    </location>
</feature>
<gene>
    <name evidence="12" type="ORF">FYJ87_06605</name>
</gene>
<reference evidence="12 13" key="1">
    <citation type="submission" date="2019-08" db="EMBL/GenBank/DDBJ databases">
        <title>Draft genome of C. urealyticum strain VH4248.</title>
        <authorList>
            <person name="Navas J."/>
        </authorList>
    </citation>
    <scope>NUCLEOTIDE SEQUENCE [LARGE SCALE GENOMIC DNA]</scope>
    <source>
        <strain evidence="12 13">VH4248</strain>
    </source>
</reference>
<dbReference type="EMBL" id="VSZI01000001">
    <property type="protein sequence ID" value="TYR20603.1"/>
    <property type="molecule type" value="Genomic_DNA"/>
</dbReference>
<dbReference type="SUPFAM" id="SSF52540">
    <property type="entry name" value="P-loop containing nucleoside triphosphate hydrolases"/>
    <property type="match status" value="2"/>
</dbReference>
<dbReference type="InterPro" id="IPR003593">
    <property type="entry name" value="AAA+_ATPase"/>
</dbReference>
<dbReference type="CDD" id="cd18543">
    <property type="entry name" value="ABC_6TM_Rv0194_D1_like"/>
    <property type="match status" value="1"/>
</dbReference>
<evidence type="ECO:0000256" key="4">
    <source>
        <dbReference type="ARBA" id="ARBA00022741"/>
    </source>
</evidence>
<feature type="transmembrane region" description="Helical" evidence="9">
    <location>
        <begin position="887"/>
        <end position="904"/>
    </location>
</feature>
<dbReference type="GO" id="GO:0034040">
    <property type="term" value="F:ATPase-coupled lipid transmembrane transporter activity"/>
    <property type="evidence" value="ECO:0007669"/>
    <property type="project" value="TreeGrafter"/>
</dbReference>
<dbReference type="GO" id="GO:0005737">
    <property type="term" value="C:cytoplasm"/>
    <property type="evidence" value="ECO:0007669"/>
    <property type="project" value="UniProtKB-ARBA"/>
</dbReference>
<evidence type="ECO:0000313" key="13">
    <source>
        <dbReference type="Proteomes" id="UP000324726"/>
    </source>
</evidence>
<feature type="transmembrane region" description="Helical" evidence="9">
    <location>
        <begin position="670"/>
        <end position="694"/>
    </location>
</feature>
<evidence type="ECO:0000256" key="6">
    <source>
        <dbReference type="ARBA" id="ARBA00022989"/>
    </source>
</evidence>
<keyword evidence="3 9" id="KW-0812">Transmembrane</keyword>
<keyword evidence="5 12" id="KW-0067">ATP-binding</keyword>
<feature type="compositionally biased region" description="Polar residues" evidence="8">
    <location>
        <begin position="595"/>
        <end position="606"/>
    </location>
</feature>
<keyword evidence="2" id="KW-0813">Transport</keyword>
<feature type="domain" description="ABC transporter" evidence="10">
    <location>
        <begin position="952"/>
        <end position="1194"/>
    </location>
</feature>
<dbReference type="GO" id="GO:0005886">
    <property type="term" value="C:plasma membrane"/>
    <property type="evidence" value="ECO:0007669"/>
    <property type="project" value="UniProtKB-SubCell"/>
</dbReference>
<dbReference type="Gene3D" id="3.40.50.300">
    <property type="entry name" value="P-loop containing nucleotide triphosphate hydrolases"/>
    <property type="match status" value="2"/>
</dbReference>
<dbReference type="PROSITE" id="PS50929">
    <property type="entry name" value="ABC_TM1F"/>
    <property type="match status" value="2"/>
</dbReference>
<keyword evidence="4" id="KW-0547">Nucleotide-binding</keyword>
<feature type="transmembrane region" description="Helical" evidence="9">
    <location>
        <begin position="852"/>
        <end position="875"/>
    </location>
</feature>
<name>A0A5D4FXB3_9CORY</name>
<feature type="transmembrane region" description="Helical" evidence="9">
    <location>
        <begin position="625"/>
        <end position="650"/>
    </location>
</feature>
<evidence type="ECO:0000256" key="1">
    <source>
        <dbReference type="ARBA" id="ARBA00004651"/>
    </source>
</evidence>
<feature type="domain" description="ABC transporter" evidence="10">
    <location>
        <begin position="298"/>
        <end position="554"/>
    </location>
</feature>
<evidence type="ECO:0000256" key="9">
    <source>
        <dbReference type="SAM" id="Phobius"/>
    </source>
</evidence>
<proteinExistence type="predicted"/>
<evidence type="ECO:0000256" key="8">
    <source>
        <dbReference type="SAM" id="MobiDB-lite"/>
    </source>
</evidence>
<keyword evidence="6 9" id="KW-1133">Transmembrane helix</keyword>